<accession>A0ACD0NUC8</accession>
<proteinExistence type="predicted"/>
<organism evidence="1 2">
    <name type="scientific">Violaceomyces palustris</name>
    <dbReference type="NCBI Taxonomy" id="1673888"/>
    <lineage>
        <taxon>Eukaryota</taxon>
        <taxon>Fungi</taxon>
        <taxon>Dikarya</taxon>
        <taxon>Basidiomycota</taxon>
        <taxon>Ustilaginomycotina</taxon>
        <taxon>Ustilaginomycetes</taxon>
        <taxon>Violaceomycetales</taxon>
        <taxon>Violaceomycetaceae</taxon>
        <taxon>Violaceomyces</taxon>
    </lineage>
</organism>
<sequence length="1060" mass="117746">MPSTGASCSLPALKVLLPTLLFLYLSFQFFSRLVGGSSLLWSVQTSNLSPTLELREVQRDQLKRWWTEFNKVAADPTPPPVPPPRPDQGGESQGNSPSSNWTVEYDPDHLGPFLGRLNQGSHPGIPSGGEKEEEVEEDVVVVGGGAFYSNISAFFKGDWSGWDFSSDQLRGLAEEALLNHTVKQTATQLEDPIQVVGKGSPFSVSTSEVAMHDSLNKGSENRSQLTDLQVRRGDLDWFGGVSDDGVEVARKIYLNLDEEAVIRDKVTSVRGSLGLEIRRRGVVKQEVEFDLDGLHFQEQGLVYLLALPQIGGGLMDVRDILAMVARDDSITTNLTVNALEIVLDQRIENLKKAIKKGVIVEDEATDPKAASREKLQNCTLHFYGRLDSVGPERLKPLLHTLEQEMTSPTGISTISRPPLKLSASIYSPDCQLLVHSAGISGLRKDVFHQKVVNFSIVFFLLLLFQSKLLVDQIQVTTTPSSLAKLSHHCFILQSFIDACVCLLLLGAGVEQDNGVTLIFMACSFLSGVLFFAFEFRYAITIFRTQAPEEPAQDRPPTANVTAPSDPTPTSASQPTPSDIEAEGVAAPSTTTTTSSSAIVEDRNDRRQRKRLLNILASIFIVVLPIFEPGVVLYFHLPILYSFWIPQIHRNVKRGTIKALKVRSVVGITLCRLFLPLYFFSCPENILFIEPQGWVKWLCFYLLLQMVVLLSQDVLGPHFFLPRRFRPKDLNEWNWHPTVETLMEMKLGRSEEEEEEEAGKEGVAPSLRFDGSGGRSDWDHQLDKPDLEKGGGTLLASDPGESRFGEGGEGRRKRFGGFAGGRGGTREGGSQEDCGPIKLGDCSICLCSIEFQPESHEWRRKGRRRRKRNDRFGSGDSGKRRSRDRAGDRVGDEDEEEGEDEGLLAYASKQADHAWSLDEGANQTYPPTRGWYWDGMPLTPFSSPEKSESLVGKTRRMARWLATRSGIANDAKNKKSRRKDIMVSPCRHIFHTACLEREVQAQFSLFGIRPLISNLSHDSPPVPTNHLGLSSRPALLNLMAIGQWLTIKTECPSCRRPLPPV</sequence>
<evidence type="ECO:0000313" key="2">
    <source>
        <dbReference type="Proteomes" id="UP000245626"/>
    </source>
</evidence>
<name>A0ACD0NUC8_9BASI</name>
<protein>
    <submittedName>
        <fullName evidence="1">Uncharacterized protein</fullName>
    </submittedName>
</protein>
<dbReference type="EMBL" id="KZ820054">
    <property type="protein sequence ID" value="PWN49415.1"/>
    <property type="molecule type" value="Genomic_DNA"/>
</dbReference>
<dbReference type="Proteomes" id="UP000245626">
    <property type="component" value="Unassembled WGS sequence"/>
</dbReference>
<keyword evidence="2" id="KW-1185">Reference proteome</keyword>
<gene>
    <name evidence="1" type="ORF">IE53DRAFT_380573</name>
</gene>
<evidence type="ECO:0000313" key="1">
    <source>
        <dbReference type="EMBL" id="PWN49415.1"/>
    </source>
</evidence>
<reference evidence="1 2" key="1">
    <citation type="journal article" date="2018" name="Mol. Biol. Evol.">
        <title>Broad Genomic Sampling Reveals a Smut Pathogenic Ancestry of the Fungal Clade Ustilaginomycotina.</title>
        <authorList>
            <person name="Kijpornyongpan T."/>
            <person name="Mondo S.J."/>
            <person name="Barry K."/>
            <person name="Sandor L."/>
            <person name="Lee J."/>
            <person name="Lipzen A."/>
            <person name="Pangilinan J."/>
            <person name="LaButti K."/>
            <person name="Hainaut M."/>
            <person name="Henrissat B."/>
            <person name="Grigoriev I.V."/>
            <person name="Spatafora J.W."/>
            <person name="Aime M.C."/>
        </authorList>
    </citation>
    <scope>NUCLEOTIDE SEQUENCE [LARGE SCALE GENOMIC DNA]</scope>
    <source>
        <strain evidence="1 2">SA 807</strain>
    </source>
</reference>